<evidence type="ECO:0000313" key="1">
    <source>
        <dbReference type="EMBL" id="WBG91743.1"/>
    </source>
</evidence>
<dbReference type="KEGG" id="kpie:N5580_04090"/>
<accession>A0AAJ5QKA0</accession>
<dbReference type="AlphaFoldDB" id="A0AAJ5QKA0"/>
<keyword evidence="2" id="KW-1185">Reference proteome</keyword>
<sequence length="98" mass="11177">MTYCLIITRQESQPEPPAEPEVVTTLKRACKTLSARKQREIGAIIQVIATPQKLPRKIPEGTVEWRRLDYVAGYGVKIPARWPGFYTYILNKEDSSSK</sequence>
<organism evidence="1 2">
    <name type="scientific">Pantoea piersonii</name>
    <dbReference type="NCBI Taxonomy" id="2364647"/>
    <lineage>
        <taxon>Bacteria</taxon>
        <taxon>Pseudomonadati</taxon>
        <taxon>Pseudomonadota</taxon>
        <taxon>Gammaproteobacteria</taxon>
        <taxon>Enterobacterales</taxon>
        <taxon>Erwiniaceae</taxon>
        <taxon>Pantoea</taxon>
    </lineage>
</organism>
<dbReference type="EMBL" id="CP104758">
    <property type="protein sequence ID" value="WBG91743.1"/>
    <property type="molecule type" value="Genomic_DNA"/>
</dbReference>
<proteinExistence type="predicted"/>
<dbReference type="Proteomes" id="UP001211544">
    <property type="component" value="Chromosome"/>
</dbReference>
<gene>
    <name evidence="1" type="ORF">N5580_04090</name>
</gene>
<dbReference type="RefSeq" id="WP_269949937.1">
    <property type="nucleotide sequence ID" value="NZ_CP104758.1"/>
</dbReference>
<name>A0AAJ5QKA0_9GAMM</name>
<protein>
    <submittedName>
        <fullName evidence="1">Uncharacterized protein</fullName>
    </submittedName>
</protein>
<evidence type="ECO:0000313" key="2">
    <source>
        <dbReference type="Proteomes" id="UP001211544"/>
    </source>
</evidence>
<reference evidence="1 2" key="1">
    <citation type="journal article" date="2022" name="J Glob Antimicrob Resist">
        <title>First complete genome of a multidrug resistant strain of the novel human pathogen Kalamiella piersonii (GABEKP28) identified in human saliva.</title>
        <authorList>
            <person name="McDonagh F."/>
            <person name="Singh N.K."/>
            <person name="Venkateswaran K."/>
            <person name="Lonappan A.M."/>
            <person name="Hallahan B."/>
            <person name="Tuohy A."/>
            <person name="Burke L."/>
            <person name="Kovarova A."/>
            <person name="Miliotis G."/>
        </authorList>
    </citation>
    <scope>NUCLEOTIDE SEQUENCE [LARGE SCALE GENOMIC DNA]</scope>
    <source>
        <strain evidence="1 2">GABEKP28</strain>
    </source>
</reference>